<dbReference type="InParanoid" id="G3GYN6"/>
<organism evidence="1 2">
    <name type="scientific">Cricetulus griseus</name>
    <name type="common">Chinese hamster</name>
    <name type="synonym">Cricetulus barabensis griseus</name>
    <dbReference type="NCBI Taxonomy" id="10029"/>
    <lineage>
        <taxon>Eukaryota</taxon>
        <taxon>Metazoa</taxon>
        <taxon>Chordata</taxon>
        <taxon>Craniata</taxon>
        <taxon>Vertebrata</taxon>
        <taxon>Euteleostomi</taxon>
        <taxon>Mammalia</taxon>
        <taxon>Eutheria</taxon>
        <taxon>Euarchontoglires</taxon>
        <taxon>Glires</taxon>
        <taxon>Rodentia</taxon>
        <taxon>Myomorpha</taxon>
        <taxon>Muroidea</taxon>
        <taxon>Cricetidae</taxon>
        <taxon>Cricetinae</taxon>
        <taxon>Cricetulus</taxon>
    </lineage>
</organism>
<protein>
    <submittedName>
        <fullName evidence="1">Uncharacterized protein</fullName>
    </submittedName>
</protein>
<accession>G3GYN6</accession>
<dbReference type="EMBL" id="JH000068">
    <property type="protein sequence ID" value="EGV94578.1"/>
    <property type="molecule type" value="Genomic_DNA"/>
</dbReference>
<sequence>MSTSVLDLSSLGITFAQSISGQEDPGGPCSSSSLGATVSKKLPIETLSSRSVELVSGRLSQLPRLERPGLPPVRLYWLLVRLLQWLVSVPRSSNSQRTASIPSFKVTSCCRIFTSIARR</sequence>
<evidence type="ECO:0000313" key="1">
    <source>
        <dbReference type="EMBL" id="EGV94578.1"/>
    </source>
</evidence>
<name>G3GYN6_CRIGR</name>
<dbReference type="AlphaFoldDB" id="G3GYN6"/>
<evidence type="ECO:0000313" key="2">
    <source>
        <dbReference type="Proteomes" id="UP000001075"/>
    </source>
</evidence>
<gene>
    <name evidence="1" type="ORF">I79_002940</name>
</gene>
<reference evidence="2" key="1">
    <citation type="journal article" date="2011" name="Nat. Biotechnol.">
        <title>The genomic sequence of the Chinese hamster ovary (CHO)-K1 cell line.</title>
        <authorList>
            <person name="Xu X."/>
            <person name="Nagarajan H."/>
            <person name="Lewis N.E."/>
            <person name="Pan S."/>
            <person name="Cai Z."/>
            <person name="Liu X."/>
            <person name="Chen W."/>
            <person name="Xie M."/>
            <person name="Wang W."/>
            <person name="Hammond S."/>
            <person name="Andersen M.R."/>
            <person name="Neff N."/>
            <person name="Passarelli B."/>
            <person name="Koh W."/>
            <person name="Fan H.C."/>
            <person name="Wang J."/>
            <person name="Gui Y."/>
            <person name="Lee K.H."/>
            <person name="Betenbaugh M.J."/>
            <person name="Quake S.R."/>
            <person name="Famili I."/>
            <person name="Palsson B.O."/>
            <person name="Wang J."/>
        </authorList>
    </citation>
    <scope>NUCLEOTIDE SEQUENCE [LARGE SCALE GENOMIC DNA]</scope>
    <source>
        <strain evidence="2">CHO K1 cell line</strain>
    </source>
</reference>
<proteinExistence type="predicted"/>
<dbReference type="Proteomes" id="UP000001075">
    <property type="component" value="Unassembled WGS sequence"/>
</dbReference>